<organism evidence="2 3">
    <name type="scientific">Paradesertivirga mongoliensis</name>
    <dbReference type="NCBI Taxonomy" id="2100740"/>
    <lineage>
        <taxon>Bacteria</taxon>
        <taxon>Pseudomonadati</taxon>
        <taxon>Bacteroidota</taxon>
        <taxon>Sphingobacteriia</taxon>
        <taxon>Sphingobacteriales</taxon>
        <taxon>Sphingobacteriaceae</taxon>
        <taxon>Paradesertivirga</taxon>
    </lineage>
</organism>
<keyword evidence="1" id="KW-0812">Transmembrane</keyword>
<sequence>MNSILMSEKAGLNLLTMKVAFIFFFCLAVLADVYGVFSGNLSNATYSAAEASLDQSLAYIVVTASILGIIKLKKNPQ</sequence>
<keyword evidence="1" id="KW-1133">Transmembrane helix</keyword>
<protein>
    <recommendedName>
        <fullName evidence="4">DUF378 domain-containing protein</fullName>
    </recommendedName>
</protein>
<keyword evidence="1" id="KW-0472">Membrane</keyword>
<feature type="transmembrane region" description="Helical" evidence="1">
    <location>
        <begin position="12"/>
        <end position="36"/>
    </location>
</feature>
<dbReference type="RefSeq" id="WP_255902493.1">
    <property type="nucleotide sequence ID" value="NZ_JAFMZO010000003.1"/>
</dbReference>
<gene>
    <name evidence="2" type="ORF">ACFSJU_11400</name>
</gene>
<proteinExistence type="predicted"/>
<keyword evidence="3" id="KW-1185">Reference proteome</keyword>
<evidence type="ECO:0000313" key="3">
    <source>
        <dbReference type="Proteomes" id="UP001597387"/>
    </source>
</evidence>
<evidence type="ECO:0008006" key="4">
    <source>
        <dbReference type="Google" id="ProtNLM"/>
    </source>
</evidence>
<reference evidence="3" key="1">
    <citation type="journal article" date="2019" name="Int. J. Syst. Evol. Microbiol.">
        <title>The Global Catalogue of Microorganisms (GCM) 10K type strain sequencing project: providing services to taxonomists for standard genome sequencing and annotation.</title>
        <authorList>
            <consortium name="The Broad Institute Genomics Platform"/>
            <consortium name="The Broad Institute Genome Sequencing Center for Infectious Disease"/>
            <person name="Wu L."/>
            <person name="Ma J."/>
        </authorList>
    </citation>
    <scope>NUCLEOTIDE SEQUENCE [LARGE SCALE GENOMIC DNA]</scope>
    <source>
        <strain evidence="3">KCTC 42217</strain>
    </source>
</reference>
<dbReference type="Proteomes" id="UP001597387">
    <property type="component" value="Unassembled WGS sequence"/>
</dbReference>
<accession>A0ABW4ZMQ6</accession>
<comment type="caution">
    <text evidence="2">The sequence shown here is derived from an EMBL/GenBank/DDBJ whole genome shotgun (WGS) entry which is preliminary data.</text>
</comment>
<evidence type="ECO:0000256" key="1">
    <source>
        <dbReference type="SAM" id="Phobius"/>
    </source>
</evidence>
<dbReference type="EMBL" id="JBHUHZ010000001">
    <property type="protein sequence ID" value="MFD2163000.1"/>
    <property type="molecule type" value="Genomic_DNA"/>
</dbReference>
<feature type="transmembrane region" description="Helical" evidence="1">
    <location>
        <begin position="56"/>
        <end position="72"/>
    </location>
</feature>
<evidence type="ECO:0000313" key="2">
    <source>
        <dbReference type="EMBL" id="MFD2163000.1"/>
    </source>
</evidence>
<name>A0ABW4ZMQ6_9SPHI</name>